<dbReference type="Pfam" id="PF02600">
    <property type="entry name" value="DsbB"/>
    <property type="match status" value="1"/>
</dbReference>
<keyword evidence="9" id="KW-1015">Disulfide bond</keyword>
<dbReference type="PANTHER" id="PTHR43469:SF1">
    <property type="entry name" value="SPBETA PROPHAGE-DERIVED DISULFIDE BOND FORMATION PROTEIN B"/>
    <property type="match status" value="1"/>
</dbReference>
<keyword evidence="8 12" id="KW-0472">Membrane</keyword>
<dbReference type="InterPro" id="IPR012187">
    <property type="entry name" value="Disulphide_bond_form_BdbC"/>
</dbReference>
<dbReference type="GO" id="GO:0016020">
    <property type="term" value="C:membrane"/>
    <property type="evidence" value="ECO:0007669"/>
    <property type="project" value="UniProtKB-SubCell"/>
</dbReference>
<keyword evidence="5" id="KW-0249">Electron transport</keyword>
<evidence type="ECO:0000256" key="10">
    <source>
        <dbReference type="ARBA" id="ARBA00023186"/>
    </source>
</evidence>
<organism evidence="13 14">
    <name type="scientific">Staphylococcus felis</name>
    <dbReference type="NCBI Taxonomy" id="46127"/>
    <lineage>
        <taxon>Bacteria</taxon>
        <taxon>Bacillati</taxon>
        <taxon>Bacillota</taxon>
        <taxon>Bacilli</taxon>
        <taxon>Bacillales</taxon>
        <taxon>Staphylococcaceae</taxon>
        <taxon>Staphylococcus</taxon>
    </lineage>
</organism>
<dbReference type="PANTHER" id="PTHR43469">
    <property type="entry name" value="DISULFIDE FORMATION PROTEIN-RELATED"/>
    <property type="match status" value="1"/>
</dbReference>
<comment type="subcellular location">
    <subcellularLocation>
        <location evidence="1">Membrane</location>
        <topology evidence="1">Multi-pass membrane protein</topology>
    </subcellularLocation>
</comment>
<dbReference type="Proteomes" id="UP000256562">
    <property type="component" value="Unassembled WGS sequence"/>
</dbReference>
<dbReference type="EMBL" id="QKXQ01000329">
    <property type="protein sequence ID" value="REH94884.1"/>
    <property type="molecule type" value="Genomic_DNA"/>
</dbReference>
<dbReference type="InterPro" id="IPR023380">
    <property type="entry name" value="DsbB-like_sf"/>
</dbReference>
<keyword evidence="3" id="KW-0813">Transport</keyword>
<dbReference type="SUPFAM" id="SSF158442">
    <property type="entry name" value="DsbB-like"/>
    <property type="match status" value="1"/>
</dbReference>
<evidence type="ECO:0000256" key="4">
    <source>
        <dbReference type="ARBA" id="ARBA00022692"/>
    </source>
</evidence>
<dbReference type="RefSeq" id="WP_116094433.1">
    <property type="nucleotide sequence ID" value="NZ_QKXQ01000329.1"/>
</dbReference>
<dbReference type="InterPro" id="IPR003752">
    <property type="entry name" value="DiS_bond_form_DsbB/BdbC"/>
</dbReference>
<comment type="caution">
    <text evidence="13">The sequence shown here is derived from an EMBL/GenBank/DDBJ whole genome shotgun (WGS) entry which is preliminary data.</text>
</comment>
<evidence type="ECO:0000313" key="13">
    <source>
        <dbReference type="EMBL" id="REH94884.1"/>
    </source>
</evidence>
<dbReference type="AlphaFoldDB" id="A0A3E0IPH3"/>
<evidence type="ECO:0000256" key="2">
    <source>
        <dbReference type="ARBA" id="ARBA00007602"/>
    </source>
</evidence>
<accession>A0A3E0IPH3</accession>
<dbReference type="GO" id="GO:0015035">
    <property type="term" value="F:protein-disulfide reductase activity"/>
    <property type="evidence" value="ECO:0007669"/>
    <property type="project" value="InterPro"/>
</dbReference>
<evidence type="ECO:0000256" key="5">
    <source>
        <dbReference type="ARBA" id="ARBA00022982"/>
    </source>
</evidence>
<keyword evidence="6 12" id="KW-1133">Transmembrane helix</keyword>
<keyword evidence="7" id="KW-0560">Oxidoreductase</keyword>
<evidence type="ECO:0000313" key="14">
    <source>
        <dbReference type="Proteomes" id="UP000256562"/>
    </source>
</evidence>
<evidence type="ECO:0000256" key="1">
    <source>
        <dbReference type="ARBA" id="ARBA00004141"/>
    </source>
</evidence>
<evidence type="ECO:0000256" key="12">
    <source>
        <dbReference type="SAM" id="Phobius"/>
    </source>
</evidence>
<dbReference type="OrthoDB" id="158402at2"/>
<keyword evidence="4 12" id="KW-0812">Transmembrane</keyword>
<feature type="transmembrane region" description="Helical" evidence="12">
    <location>
        <begin position="64"/>
        <end position="86"/>
    </location>
</feature>
<reference evidence="13 14" key="1">
    <citation type="journal article" date="2018" name="Vet. Microbiol.">
        <title>Characterisation of Staphylococcus felis isolated from cats using whole genome sequencing.</title>
        <authorList>
            <person name="Worthing K."/>
            <person name="Pang S."/>
            <person name="Trott D.J."/>
            <person name="Abraham S."/>
            <person name="Coombs G.W."/>
            <person name="Jordan D."/>
            <person name="McIntyre L."/>
            <person name="Davies M.R."/>
            <person name="Norris J."/>
        </authorList>
    </citation>
    <scope>NUCLEOTIDE SEQUENCE [LARGE SCALE GENOMIC DNA]</scope>
    <source>
        <strain evidence="13 14">F9</strain>
    </source>
</reference>
<evidence type="ECO:0000256" key="6">
    <source>
        <dbReference type="ARBA" id="ARBA00022989"/>
    </source>
</evidence>
<gene>
    <name evidence="13" type="ORF">DOS83_07030</name>
</gene>
<evidence type="ECO:0000256" key="9">
    <source>
        <dbReference type="ARBA" id="ARBA00023157"/>
    </source>
</evidence>
<protein>
    <submittedName>
        <fullName evidence="13">Disulfide bond formation protein B</fullName>
    </submittedName>
</protein>
<evidence type="ECO:0000256" key="8">
    <source>
        <dbReference type="ARBA" id="ARBA00023136"/>
    </source>
</evidence>
<feature type="transmembrane region" description="Helical" evidence="12">
    <location>
        <begin position="106"/>
        <end position="126"/>
    </location>
</feature>
<keyword evidence="11" id="KW-0676">Redox-active center</keyword>
<keyword evidence="10" id="KW-0143">Chaperone</keyword>
<name>A0A3E0IPH3_9STAP</name>
<evidence type="ECO:0000256" key="11">
    <source>
        <dbReference type="ARBA" id="ARBA00023284"/>
    </source>
</evidence>
<evidence type="ECO:0000256" key="3">
    <source>
        <dbReference type="ARBA" id="ARBA00022448"/>
    </source>
</evidence>
<proteinExistence type="inferred from homology"/>
<feature type="transmembrane region" description="Helical" evidence="12">
    <location>
        <begin position="6"/>
        <end position="25"/>
    </location>
</feature>
<dbReference type="GO" id="GO:0006457">
    <property type="term" value="P:protein folding"/>
    <property type="evidence" value="ECO:0007669"/>
    <property type="project" value="InterPro"/>
</dbReference>
<evidence type="ECO:0000256" key="7">
    <source>
        <dbReference type="ARBA" id="ARBA00023002"/>
    </source>
</evidence>
<sequence>MFKNYFIFIISVISLLSSLILQYILKIEPCNLCWYQRIFLFPIPFLSYININQNSELLKKCIKLFSIIGLTIAFIHLIIQTFNINLTSCSFETTNCSSSQYLFDFIPIPLLSILIFSIILISLTNFKKKC</sequence>
<dbReference type="Gene3D" id="1.20.1550.10">
    <property type="entry name" value="DsbB-like"/>
    <property type="match status" value="1"/>
</dbReference>
<comment type="similarity">
    <text evidence="2">Belongs to the DsbB family. BdbC subfamily.</text>
</comment>